<keyword evidence="1" id="KW-0175">Coiled coil</keyword>
<name>A0ABV3L278_9RHOB</name>
<gene>
    <name evidence="2" type="ORF">AB0T83_02535</name>
</gene>
<keyword evidence="3" id="KW-1185">Reference proteome</keyword>
<reference evidence="2 3" key="1">
    <citation type="submission" date="2024-07" db="EMBL/GenBank/DDBJ databases">
        <authorList>
            <person name="Kang M."/>
        </authorList>
    </citation>
    <scope>NUCLEOTIDE SEQUENCE [LARGE SCALE GENOMIC DNA]</scope>
    <source>
        <strain evidence="2 3">DFM31</strain>
    </source>
</reference>
<dbReference type="RefSeq" id="WP_366191269.1">
    <property type="nucleotide sequence ID" value="NZ_JBFBVU010000002.1"/>
</dbReference>
<dbReference type="InterPro" id="IPR038444">
    <property type="entry name" value="DUF465_sf"/>
</dbReference>
<protein>
    <submittedName>
        <fullName evidence="2">YdcH family protein</fullName>
    </submittedName>
</protein>
<feature type="coiled-coil region" evidence="1">
    <location>
        <begin position="7"/>
        <end position="55"/>
    </location>
</feature>
<evidence type="ECO:0000313" key="2">
    <source>
        <dbReference type="EMBL" id="MEV8465657.1"/>
    </source>
</evidence>
<organism evidence="2 3">
    <name type="scientific">Meridianimarinicoccus marinus</name>
    <dbReference type="NCBI Taxonomy" id="3231483"/>
    <lineage>
        <taxon>Bacteria</taxon>
        <taxon>Pseudomonadati</taxon>
        <taxon>Pseudomonadota</taxon>
        <taxon>Alphaproteobacteria</taxon>
        <taxon>Rhodobacterales</taxon>
        <taxon>Paracoccaceae</taxon>
        <taxon>Meridianimarinicoccus</taxon>
    </lineage>
</organism>
<evidence type="ECO:0000313" key="3">
    <source>
        <dbReference type="Proteomes" id="UP001553161"/>
    </source>
</evidence>
<dbReference type="Proteomes" id="UP001553161">
    <property type="component" value="Unassembled WGS sequence"/>
</dbReference>
<accession>A0ABV3L278</accession>
<dbReference type="InterPro" id="IPR007420">
    <property type="entry name" value="DUF465"/>
</dbReference>
<dbReference type="EMBL" id="JBFBVU010000002">
    <property type="protein sequence ID" value="MEV8465657.1"/>
    <property type="molecule type" value="Genomic_DNA"/>
</dbReference>
<comment type="caution">
    <text evidence="2">The sequence shown here is derived from an EMBL/GenBank/DDBJ whole genome shotgun (WGS) entry which is preliminary data.</text>
</comment>
<evidence type="ECO:0000256" key="1">
    <source>
        <dbReference type="SAM" id="Coils"/>
    </source>
</evidence>
<proteinExistence type="predicted"/>
<sequence length="56" mass="6514">MSMNAHLQELRRKHQVLSSEVERAQRSPSIDDLHVAALKKQKLQIKEEIHRLSGQD</sequence>
<dbReference type="Pfam" id="PF04325">
    <property type="entry name" value="DUF465"/>
    <property type="match status" value="1"/>
</dbReference>
<dbReference type="Gene3D" id="6.10.280.50">
    <property type="match status" value="1"/>
</dbReference>